<dbReference type="PANTHER" id="PTHR21294:SF8">
    <property type="entry name" value="ELECTRON TRANSFER FLAVOPROTEIN SUBUNIT BETA"/>
    <property type="match status" value="1"/>
</dbReference>
<keyword evidence="11" id="KW-1185">Reference proteome</keyword>
<keyword evidence="4" id="KW-0813">Transport</keyword>
<dbReference type="InterPro" id="IPR012255">
    <property type="entry name" value="ETF_b"/>
</dbReference>
<organism evidence="10 11">
    <name type="scientific">Legionella londiniensis</name>
    <dbReference type="NCBI Taxonomy" id="45068"/>
    <lineage>
        <taxon>Bacteria</taxon>
        <taxon>Pseudomonadati</taxon>
        <taxon>Pseudomonadota</taxon>
        <taxon>Gammaproteobacteria</taxon>
        <taxon>Legionellales</taxon>
        <taxon>Legionellaceae</taxon>
        <taxon>Legionella</taxon>
    </lineage>
</organism>
<name>A0A0W0VQY8_9GAMM</name>
<reference evidence="10 11" key="1">
    <citation type="submission" date="2015-11" db="EMBL/GenBank/DDBJ databases">
        <title>Genomic analysis of 38 Legionella species identifies large and diverse effector repertoires.</title>
        <authorList>
            <person name="Burstein D."/>
            <person name="Amaro F."/>
            <person name="Zusman T."/>
            <person name="Lifshitz Z."/>
            <person name="Cohen O."/>
            <person name="Gilbert J.A."/>
            <person name="Pupko T."/>
            <person name="Shuman H.A."/>
            <person name="Segal G."/>
        </authorList>
    </citation>
    <scope>NUCLEOTIDE SEQUENCE [LARGE SCALE GENOMIC DNA]</scope>
    <source>
        <strain evidence="10 11">ATCC 49505</strain>
    </source>
</reference>
<dbReference type="InterPro" id="IPR014730">
    <property type="entry name" value="ETF_a/b_N"/>
</dbReference>
<dbReference type="GO" id="GO:0046395">
    <property type="term" value="P:carboxylic acid catabolic process"/>
    <property type="evidence" value="ECO:0007669"/>
    <property type="project" value="UniProtKB-ARBA"/>
</dbReference>
<feature type="domain" description="Electron transfer flavoprotein alpha/beta-subunit N-terminal" evidence="9">
    <location>
        <begin position="23"/>
        <end position="213"/>
    </location>
</feature>
<accession>A0A0W0VQY8</accession>
<dbReference type="Gene3D" id="3.40.50.620">
    <property type="entry name" value="HUPs"/>
    <property type="match status" value="1"/>
</dbReference>
<comment type="caution">
    <text evidence="10">The sequence shown here is derived from an EMBL/GenBank/DDBJ whole genome shotgun (WGS) entry which is preliminary data.</text>
</comment>
<dbReference type="PATRIC" id="fig|45068.5.peg.696"/>
<dbReference type="PIRSF" id="PIRSF000090">
    <property type="entry name" value="Beta-ETF"/>
    <property type="match status" value="1"/>
</dbReference>
<dbReference type="InterPro" id="IPR014729">
    <property type="entry name" value="Rossmann-like_a/b/a_fold"/>
</dbReference>
<comment type="similarity">
    <text evidence="1">Belongs to the ETF beta-subunit/FixA family.</text>
</comment>
<dbReference type="AlphaFoldDB" id="A0A0W0VQY8"/>
<comment type="cofactor">
    <cofactor evidence="8">
        <name>AMP</name>
        <dbReference type="ChEBI" id="CHEBI:456215"/>
    </cofactor>
</comment>
<evidence type="ECO:0000256" key="8">
    <source>
        <dbReference type="ARBA" id="ARBA00049933"/>
    </source>
</evidence>
<dbReference type="RefSeq" id="WP_058528662.1">
    <property type="nucleotide sequence ID" value="NZ_CAAAHZ010000007.1"/>
</dbReference>
<comment type="subunit">
    <text evidence="2">Heterodimer of an alpha and a beta subunit.</text>
</comment>
<evidence type="ECO:0000256" key="2">
    <source>
        <dbReference type="ARBA" id="ARBA00011355"/>
    </source>
</evidence>
<dbReference type="SUPFAM" id="SSF52402">
    <property type="entry name" value="Adenine nucleotide alpha hydrolases-like"/>
    <property type="match status" value="1"/>
</dbReference>
<gene>
    <name evidence="10" type="primary">etfB</name>
    <name evidence="10" type="ORF">Llon_0649</name>
</gene>
<protein>
    <recommendedName>
        <fullName evidence="3">Electron transfer flavoprotein subunit beta</fullName>
    </recommendedName>
    <alternativeName>
        <fullName evidence="7">Electron transfer flavoprotein small subunit</fullName>
    </alternativeName>
</protein>
<dbReference type="Pfam" id="PF01012">
    <property type="entry name" value="ETF"/>
    <property type="match status" value="1"/>
</dbReference>
<dbReference type="GO" id="GO:0009055">
    <property type="term" value="F:electron transfer activity"/>
    <property type="evidence" value="ECO:0007669"/>
    <property type="project" value="InterPro"/>
</dbReference>
<dbReference type="InterPro" id="IPR000049">
    <property type="entry name" value="ET-Flavoprotein_bsu_CS"/>
</dbReference>
<dbReference type="SMART" id="SM00893">
    <property type="entry name" value="ETF"/>
    <property type="match status" value="1"/>
</dbReference>
<dbReference type="CDD" id="cd01714">
    <property type="entry name" value="ETF_beta"/>
    <property type="match status" value="1"/>
</dbReference>
<evidence type="ECO:0000256" key="1">
    <source>
        <dbReference type="ARBA" id="ARBA00007557"/>
    </source>
</evidence>
<evidence type="ECO:0000256" key="6">
    <source>
        <dbReference type="ARBA" id="ARBA00025649"/>
    </source>
</evidence>
<dbReference type="PROSITE" id="PS01065">
    <property type="entry name" value="ETF_BETA"/>
    <property type="match status" value="1"/>
</dbReference>
<dbReference type="STRING" id="45068.Llon_0649"/>
<evidence type="ECO:0000256" key="5">
    <source>
        <dbReference type="ARBA" id="ARBA00022982"/>
    </source>
</evidence>
<dbReference type="InterPro" id="IPR033948">
    <property type="entry name" value="ETF_beta_N"/>
</dbReference>
<dbReference type="OrthoDB" id="9781325at2"/>
<dbReference type="EMBL" id="LNYK01000010">
    <property type="protein sequence ID" value="KTD22431.1"/>
    <property type="molecule type" value="Genomic_DNA"/>
</dbReference>
<evidence type="ECO:0000259" key="9">
    <source>
        <dbReference type="SMART" id="SM00893"/>
    </source>
</evidence>
<evidence type="ECO:0000313" key="11">
    <source>
        <dbReference type="Proteomes" id="UP000054997"/>
    </source>
</evidence>
<proteinExistence type="inferred from homology"/>
<dbReference type="PANTHER" id="PTHR21294">
    <property type="entry name" value="ELECTRON TRANSFER FLAVOPROTEIN BETA-SUBUNIT"/>
    <property type="match status" value="1"/>
</dbReference>
<keyword evidence="5" id="KW-0249">Electron transport</keyword>
<dbReference type="FunFam" id="3.40.50.620:FF:000011">
    <property type="entry name" value="Electron transfer flavoprotein subunit beta"/>
    <property type="match status" value="1"/>
</dbReference>
<evidence type="ECO:0000256" key="4">
    <source>
        <dbReference type="ARBA" id="ARBA00022448"/>
    </source>
</evidence>
<evidence type="ECO:0000256" key="7">
    <source>
        <dbReference type="ARBA" id="ARBA00042002"/>
    </source>
</evidence>
<evidence type="ECO:0000313" key="10">
    <source>
        <dbReference type="EMBL" id="KTD22431.1"/>
    </source>
</evidence>
<dbReference type="Proteomes" id="UP000054997">
    <property type="component" value="Unassembled WGS sequence"/>
</dbReference>
<comment type="function">
    <text evidence="6">The electron transfer flavoprotein serves as a specific electron acceptor for other dehydrogenases. It transfers the electrons to the main respiratory chain via ETF-ubiquinone oxidoreductase (ETF dehydrogenase).</text>
</comment>
<sequence length="251" mass="27978">MKILVAVKRVIDPYVKVRVKPDQSGIETQNVKMAMNPFDEIAVEEALRLREKHIASEVVLVSVGTDACQETLRHGMALGADRSILVRSEKTFCSLNIAKILKKIVEDEMPQLILLGKQSIDGDNNQTPQMLSALLDWPQATYVSKLTFDTEHKTLQATREIDGGLETLMLKLPAVLSTDLRLNEPRYASLPNIMKAKRKPIDVIELDSLNLSLRDHLEVLAVRAPLPRSGGIMVDSVESLVDKLQHEAKVL</sequence>
<evidence type="ECO:0000256" key="3">
    <source>
        <dbReference type="ARBA" id="ARBA00016797"/>
    </source>
</evidence>